<dbReference type="Proteomes" id="UP000887013">
    <property type="component" value="Unassembled WGS sequence"/>
</dbReference>
<proteinExistence type="predicted"/>
<sequence>CAVVMACLESHKTHIGEELIMLKRNKLALRRSCPVKILNIATAEVRCDPGHSGIHRAHFKTYHHKREKSHDDMIA</sequence>
<evidence type="ECO:0000313" key="2">
    <source>
        <dbReference type="Proteomes" id="UP000887013"/>
    </source>
</evidence>
<keyword evidence="2" id="KW-1185">Reference proteome</keyword>
<organism evidence="1 2">
    <name type="scientific">Nephila pilipes</name>
    <name type="common">Giant wood spider</name>
    <name type="synonym">Nephila maculata</name>
    <dbReference type="NCBI Taxonomy" id="299642"/>
    <lineage>
        <taxon>Eukaryota</taxon>
        <taxon>Metazoa</taxon>
        <taxon>Ecdysozoa</taxon>
        <taxon>Arthropoda</taxon>
        <taxon>Chelicerata</taxon>
        <taxon>Arachnida</taxon>
        <taxon>Araneae</taxon>
        <taxon>Araneomorphae</taxon>
        <taxon>Entelegynae</taxon>
        <taxon>Araneoidea</taxon>
        <taxon>Nephilidae</taxon>
        <taxon>Nephila</taxon>
    </lineage>
</organism>
<comment type="caution">
    <text evidence="1">The sequence shown here is derived from an EMBL/GenBank/DDBJ whole genome shotgun (WGS) entry which is preliminary data.</text>
</comment>
<gene>
    <name evidence="1" type="ORF">NPIL_26061</name>
</gene>
<dbReference type="AlphaFoldDB" id="A0A8X6TV34"/>
<feature type="non-terminal residue" evidence="1">
    <location>
        <position position="1"/>
    </location>
</feature>
<name>A0A8X6TV34_NEPPI</name>
<reference evidence="1" key="1">
    <citation type="submission" date="2020-08" db="EMBL/GenBank/DDBJ databases">
        <title>Multicomponent nature underlies the extraordinary mechanical properties of spider dragline silk.</title>
        <authorList>
            <person name="Kono N."/>
            <person name="Nakamura H."/>
            <person name="Mori M."/>
            <person name="Yoshida Y."/>
            <person name="Ohtoshi R."/>
            <person name="Malay A.D."/>
            <person name="Moran D.A.P."/>
            <person name="Tomita M."/>
            <person name="Numata K."/>
            <person name="Arakawa K."/>
        </authorList>
    </citation>
    <scope>NUCLEOTIDE SEQUENCE</scope>
</reference>
<protein>
    <submittedName>
        <fullName evidence="1">Uncharacterized protein</fullName>
    </submittedName>
</protein>
<accession>A0A8X6TV34</accession>
<dbReference type="EMBL" id="BMAW01112589">
    <property type="protein sequence ID" value="GFT53321.1"/>
    <property type="molecule type" value="Genomic_DNA"/>
</dbReference>
<evidence type="ECO:0000313" key="1">
    <source>
        <dbReference type="EMBL" id="GFT53321.1"/>
    </source>
</evidence>